<evidence type="ECO:0000256" key="1">
    <source>
        <dbReference type="ARBA" id="ARBA00000085"/>
    </source>
</evidence>
<evidence type="ECO:0000259" key="14">
    <source>
        <dbReference type="PROSITE" id="PS50109"/>
    </source>
</evidence>
<dbReference type="SUPFAM" id="SSF52172">
    <property type="entry name" value="CheY-like"/>
    <property type="match status" value="2"/>
</dbReference>
<keyword evidence="18" id="KW-1185">Reference proteome</keyword>
<evidence type="ECO:0000313" key="18">
    <source>
        <dbReference type="Proteomes" id="UP000274358"/>
    </source>
</evidence>
<dbReference type="InterPro" id="IPR004358">
    <property type="entry name" value="Sig_transdc_His_kin-like_C"/>
</dbReference>
<dbReference type="GO" id="GO:0009927">
    <property type="term" value="F:histidine phosphotransfer kinase activity"/>
    <property type="evidence" value="ECO:0007669"/>
    <property type="project" value="TreeGrafter"/>
</dbReference>
<dbReference type="CDD" id="cd00156">
    <property type="entry name" value="REC"/>
    <property type="match status" value="1"/>
</dbReference>
<dbReference type="InterPro" id="IPR035965">
    <property type="entry name" value="PAS-like_dom_sf"/>
</dbReference>
<comment type="subcellular location">
    <subcellularLocation>
        <location evidence="2">Membrane</location>
    </subcellularLocation>
</comment>
<dbReference type="SMART" id="SM00448">
    <property type="entry name" value="REC"/>
    <property type="match status" value="2"/>
</dbReference>
<dbReference type="EC" id="2.7.13.3" evidence="3"/>
<dbReference type="SMART" id="SM00387">
    <property type="entry name" value="HATPase_c"/>
    <property type="match status" value="1"/>
</dbReference>
<reference evidence="17 18" key="1">
    <citation type="submission" date="2018-12" db="EMBL/GenBank/DDBJ databases">
        <title>Dyella dinghuensis sp. nov. DHOA06 and Dyella choica sp. nov. 4M-K27, isolated from forest soil.</title>
        <authorList>
            <person name="Qiu L.-H."/>
            <person name="Gao Z.-H."/>
        </authorList>
    </citation>
    <scope>NUCLEOTIDE SEQUENCE [LARGE SCALE GENOMIC DNA]</scope>
    <source>
        <strain evidence="17 18">4M-K27</strain>
    </source>
</reference>
<dbReference type="SUPFAM" id="SSF55785">
    <property type="entry name" value="PYP-like sensor domain (PAS domain)"/>
    <property type="match status" value="1"/>
</dbReference>
<dbReference type="PROSITE" id="PS50112">
    <property type="entry name" value="PAS"/>
    <property type="match status" value="1"/>
</dbReference>
<comment type="catalytic activity">
    <reaction evidence="1">
        <text>ATP + protein L-histidine = ADP + protein N-phospho-L-histidine.</text>
        <dbReference type="EC" id="2.7.13.3"/>
    </reaction>
</comment>
<gene>
    <name evidence="17" type="ORF">EKH80_11980</name>
</gene>
<dbReference type="InterPro" id="IPR001789">
    <property type="entry name" value="Sig_transdc_resp-reg_receiver"/>
</dbReference>
<evidence type="ECO:0000256" key="4">
    <source>
        <dbReference type="ARBA" id="ARBA00022553"/>
    </source>
</evidence>
<proteinExistence type="predicted"/>
<keyword evidence="6" id="KW-0547">Nucleotide-binding</keyword>
<dbReference type="AlphaFoldDB" id="A0A432M617"/>
<dbReference type="CDD" id="cd00130">
    <property type="entry name" value="PAS"/>
    <property type="match status" value="1"/>
</dbReference>
<dbReference type="Gene3D" id="3.30.565.10">
    <property type="entry name" value="Histidine kinase-like ATPase, C-terminal domain"/>
    <property type="match status" value="1"/>
</dbReference>
<name>A0A432M617_9GAMM</name>
<dbReference type="PROSITE" id="PS50109">
    <property type="entry name" value="HIS_KIN"/>
    <property type="match status" value="1"/>
</dbReference>
<dbReference type="PRINTS" id="PR00344">
    <property type="entry name" value="BCTRLSENSOR"/>
</dbReference>
<accession>A0A432M617</accession>
<feature type="modified residue" description="4-aspartylphosphate" evidence="12">
    <location>
        <position position="633"/>
    </location>
</feature>
<sequence length="717" mass="78252">MAKRPVPAGSAIRFTGISCLFISLPLLVKPSNAGTIAPSGVLPGGEQTVEAVLLLLLILAACLGVLLWRFYLVRQKLRVGVRLLDDILLHSNVAMTVKDADGRILRINDVAAKLMGKPAQELLGKTVDAVAMPETAELVRKHDHEVIEDQDVTACEEQVHYLSGSYTLLSRRFPVTDARGAVAGVGVISMDITQRIHMEHELRLAKVEAESANQAKSLFLANMSHELRTPLNSIIGLSELTFEQSEEREDTETAEIMQRVVNAGRHLLSLINDILDISRIESGRVELHAEVVHVQTLVESVINSMQTLASANGNKLVLEVAPDVKLASLDVTRLRQVLLNLIGNAIKFTRHGEVKVKLSCRDGQLYVAVSDTGIGMTQEQMQRIFEPFEQADRTIARRFGGSGLGLTISRQLLGLMRGRIDVSSDIQAGSVFTITLPMGDVDKAEVRPAPPAVDPKTARGRNPVVLVVDDDPDACELVHSALHRDGINVVSASSGEQALALTRSLRPAVMVLDIQLGDMTGWDVLAAIRADPEHAQLPVILCTVTDLDRRTGLLGVVEHLTKPFDHDHLSHLVQRFVGGGKNRSLLVVDDDKYYLDSIATVLRQAGHRVDTAPNGEHALSIMRHHPPDLLLLDMVMPGMDGLAVIEAMRIDPALAPVPIMLVTAADITPEVSKRLYERAVLLIRKGESDLADVVQHVHRLLQRLQISTSQSEVEQAT</sequence>
<dbReference type="NCBIfam" id="TIGR00229">
    <property type="entry name" value="sensory_box"/>
    <property type="match status" value="1"/>
</dbReference>
<dbReference type="PANTHER" id="PTHR43047">
    <property type="entry name" value="TWO-COMPONENT HISTIDINE PROTEIN KINASE"/>
    <property type="match status" value="1"/>
</dbReference>
<evidence type="ECO:0000256" key="12">
    <source>
        <dbReference type="PROSITE-ProRule" id="PRU00169"/>
    </source>
</evidence>
<dbReference type="SUPFAM" id="SSF55874">
    <property type="entry name" value="ATPase domain of HSP90 chaperone/DNA topoisomerase II/histidine kinase"/>
    <property type="match status" value="1"/>
</dbReference>
<keyword evidence="7 17" id="KW-0418">Kinase</keyword>
<dbReference type="FunFam" id="3.30.565.10:FF:000010">
    <property type="entry name" value="Sensor histidine kinase RcsC"/>
    <property type="match status" value="1"/>
</dbReference>
<dbReference type="FunFam" id="1.10.287.130:FF:000038">
    <property type="entry name" value="Sensory transduction histidine kinase"/>
    <property type="match status" value="1"/>
</dbReference>
<dbReference type="RefSeq" id="WP_126684988.1">
    <property type="nucleotide sequence ID" value="NZ_RYYV01000007.1"/>
</dbReference>
<evidence type="ECO:0000256" key="7">
    <source>
        <dbReference type="ARBA" id="ARBA00022777"/>
    </source>
</evidence>
<evidence type="ECO:0000259" key="15">
    <source>
        <dbReference type="PROSITE" id="PS50110"/>
    </source>
</evidence>
<dbReference type="InterPro" id="IPR013656">
    <property type="entry name" value="PAS_4"/>
</dbReference>
<dbReference type="SMART" id="SM00388">
    <property type="entry name" value="HisKA"/>
    <property type="match status" value="1"/>
</dbReference>
<dbReference type="InterPro" id="IPR003594">
    <property type="entry name" value="HATPase_dom"/>
</dbReference>
<evidence type="ECO:0000256" key="3">
    <source>
        <dbReference type="ARBA" id="ARBA00012438"/>
    </source>
</evidence>
<feature type="domain" description="Histidine kinase" evidence="14">
    <location>
        <begin position="222"/>
        <end position="440"/>
    </location>
</feature>
<feature type="modified residue" description="4-aspartylphosphate" evidence="12">
    <location>
        <position position="513"/>
    </location>
</feature>
<comment type="caution">
    <text evidence="17">The sequence shown here is derived from an EMBL/GenBank/DDBJ whole genome shotgun (WGS) entry which is preliminary data.</text>
</comment>
<keyword evidence="4 12" id="KW-0597">Phosphoprotein</keyword>
<keyword evidence="10 13" id="KW-0472">Membrane</keyword>
<dbReference type="GO" id="GO:0000155">
    <property type="term" value="F:phosphorelay sensor kinase activity"/>
    <property type="evidence" value="ECO:0007669"/>
    <property type="project" value="InterPro"/>
</dbReference>
<dbReference type="PANTHER" id="PTHR43047:SF64">
    <property type="entry name" value="HISTIDINE KINASE CONTAINING CHEY-HOMOLOGOUS RECEIVER DOMAIN AND PAS DOMAIN-RELATED"/>
    <property type="match status" value="1"/>
</dbReference>
<keyword evidence="13" id="KW-0812">Transmembrane</keyword>
<feature type="domain" description="Response regulatory" evidence="15">
    <location>
        <begin position="584"/>
        <end position="698"/>
    </location>
</feature>
<organism evidence="17 18">
    <name type="scientific">Dyella choica</name>
    <dbReference type="NCBI Taxonomy" id="1927959"/>
    <lineage>
        <taxon>Bacteria</taxon>
        <taxon>Pseudomonadati</taxon>
        <taxon>Pseudomonadota</taxon>
        <taxon>Gammaproteobacteria</taxon>
        <taxon>Lysobacterales</taxon>
        <taxon>Rhodanobacteraceae</taxon>
        <taxon>Dyella</taxon>
    </lineage>
</organism>
<dbReference type="CDD" id="cd00082">
    <property type="entry name" value="HisKA"/>
    <property type="match status" value="1"/>
</dbReference>
<feature type="transmembrane region" description="Helical" evidence="13">
    <location>
        <begin position="49"/>
        <end position="72"/>
    </location>
</feature>
<dbReference type="PROSITE" id="PS50110">
    <property type="entry name" value="RESPONSE_REGULATORY"/>
    <property type="match status" value="2"/>
</dbReference>
<dbReference type="Pfam" id="PF02518">
    <property type="entry name" value="HATPase_c"/>
    <property type="match status" value="1"/>
</dbReference>
<dbReference type="Pfam" id="PF08448">
    <property type="entry name" value="PAS_4"/>
    <property type="match status" value="1"/>
</dbReference>
<protein>
    <recommendedName>
        <fullName evidence="3">histidine kinase</fullName>
        <ecNumber evidence="3">2.7.13.3</ecNumber>
    </recommendedName>
</protein>
<dbReference type="Proteomes" id="UP000274358">
    <property type="component" value="Unassembled WGS sequence"/>
</dbReference>
<feature type="domain" description="PAS" evidence="16">
    <location>
        <begin position="80"/>
        <end position="150"/>
    </location>
</feature>
<dbReference type="CDD" id="cd16922">
    <property type="entry name" value="HATPase_EvgS-ArcB-TorS-like"/>
    <property type="match status" value="1"/>
</dbReference>
<dbReference type="Gene3D" id="3.40.50.2300">
    <property type="match status" value="2"/>
</dbReference>
<evidence type="ECO:0000256" key="8">
    <source>
        <dbReference type="ARBA" id="ARBA00022840"/>
    </source>
</evidence>
<dbReference type="SUPFAM" id="SSF47384">
    <property type="entry name" value="Homodimeric domain of signal transducing histidine kinase"/>
    <property type="match status" value="1"/>
</dbReference>
<evidence type="ECO:0000256" key="9">
    <source>
        <dbReference type="ARBA" id="ARBA00023012"/>
    </source>
</evidence>
<dbReference type="SMART" id="SM00091">
    <property type="entry name" value="PAS"/>
    <property type="match status" value="1"/>
</dbReference>
<keyword evidence="11" id="KW-0131">Cell cycle</keyword>
<evidence type="ECO:0000259" key="16">
    <source>
        <dbReference type="PROSITE" id="PS50112"/>
    </source>
</evidence>
<dbReference type="Gene3D" id="1.10.287.130">
    <property type="match status" value="1"/>
</dbReference>
<evidence type="ECO:0000256" key="10">
    <source>
        <dbReference type="ARBA" id="ARBA00023136"/>
    </source>
</evidence>
<evidence type="ECO:0000256" key="11">
    <source>
        <dbReference type="ARBA" id="ARBA00023306"/>
    </source>
</evidence>
<dbReference type="InterPro" id="IPR011006">
    <property type="entry name" value="CheY-like_superfamily"/>
</dbReference>
<dbReference type="GO" id="GO:0005886">
    <property type="term" value="C:plasma membrane"/>
    <property type="evidence" value="ECO:0007669"/>
    <property type="project" value="TreeGrafter"/>
</dbReference>
<dbReference type="GO" id="GO:0005524">
    <property type="term" value="F:ATP binding"/>
    <property type="evidence" value="ECO:0007669"/>
    <property type="project" value="UniProtKB-KW"/>
</dbReference>
<dbReference type="InterPro" id="IPR036097">
    <property type="entry name" value="HisK_dim/P_sf"/>
</dbReference>
<keyword evidence="9" id="KW-0902">Two-component regulatory system</keyword>
<dbReference type="Gene3D" id="3.30.450.20">
    <property type="entry name" value="PAS domain"/>
    <property type="match status" value="1"/>
</dbReference>
<dbReference type="InterPro" id="IPR003661">
    <property type="entry name" value="HisK_dim/P_dom"/>
</dbReference>
<keyword evidence="8" id="KW-0067">ATP-binding</keyword>
<keyword evidence="5" id="KW-0808">Transferase</keyword>
<evidence type="ECO:0000256" key="6">
    <source>
        <dbReference type="ARBA" id="ARBA00022741"/>
    </source>
</evidence>
<evidence type="ECO:0000256" key="2">
    <source>
        <dbReference type="ARBA" id="ARBA00004370"/>
    </source>
</evidence>
<dbReference type="InterPro" id="IPR036890">
    <property type="entry name" value="HATPase_C_sf"/>
</dbReference>
<dbReference type="Pfam" id="PF00512">
    <property type="entry name" value="HisKA"/>
    <property type="match status" value="1"/>
</dbReference>
<evidence type="ECO:0000313" key="17">
    <source>
        <dbReference type="EMBL" id="RUL75430.1"/>
    </source>
</evidence>
<dbReference type="InterPro" id="IPR005467">
    <property type="entry name" value="His_kinase_dom"/>
</dbReference>
<dbReference type="EMBL" id="RYYV01000007">
    <property type="protein sequence ID" value="RUL75430.1"/>
    <property type="molecule type" value="Genomic_DNA"/>
</dbReference>
<dbReference type="Pfam" id="PF00072">
    <property type="entry name" value="Response_reg"/>
    <property type="match status" value="2"/>
</dbReference>
<evidence type="ECO:0000256" key="5">
    <source>
        <dbReference type="ARBA" id="ARBA00022679"/>
    </source>
</evidence>
<dbReference type="OrthoDB" id="9810730at2"/>
<evidence type="ECO:0000256" key="13">
    <source>
        <dbReference type="SAM" id="Phobius"/>
    </source>
</evidence>
<feature type="domain" description="Response regulatory" evidence="15">
    <location>
        <begin position="464"/>
        <end position="577"/>
    </location>
</feature>
<keyword evidence="13" id="KW-1133">Transmembrane helix</keyword>
<dbReference type="InterPro" id="IPR000014">
    <property type="entry name" value="PAS"/>
</dbReference>